<evidence type="ECO:0000259" key="4">
    <source>
        <dbReference type="PROSITE" id="PS51473"/>
    </source>
</evidence>
<feature type="chain" id="PRO_5041661488" description="Gnk2-homologous domain-containing protein" evidence="3">
    <location>
        <begin position="24"/>
        <end position="336"/>
    </location>
</feature>
<dbReference type="PANTHER" id="PTHR32099">
    <property type="entry name" value="CYSTEINE-RICH REPEAT SECRETORY PROTEIN"/>
    <property type="match status" value="1"/>
</dbReference>
<evidence type="ECO:0000256" key="2">
    <source>
        <dbReference type="ARBA" id="ARBA00022737"/>
    </source>
</evidence>
<organism evidence="5 6">
    <name type="scientific">Escallonia herrerae</name>
    <dbReference type="NCBI Taxonomy" id="1293975"/>
    <lineage>
        <taxon>Eukaryota</taxon>
        <taxon>Viridiplantae</taxon>
        <taxon>Streptophyta</taxon>
        <taxon>Embryophyta</taxon>
        <taxon>Tracheophyta</taxon>
        <taxon>Spermatophyta</taxon>
        <taxon>Magnoliopsida</taxon>
        <taxon>eudicotyledons</taxon>
        <taxon>Gunneridae</taxon>
        <taxon>Pentapetalae</taxon>
        <taxon>asterids</taxon>
        <taxon>campanulids</taxon>
        <taxon>Escalloniales</taxon>
        <taxon>Escalloniaceae</taxon>
        <taxon>Escallonia</taxon>
    </lineage>
</organism>
<feature type="signal peptide" evidence="3">
    <location>
        <begin position="1"/>
        <end position="23"/>
    </location>
</feature>
<dbReference type="FunFam" id="3.30.430.20:FF:000003">
    <property type="entry name" value="Cysteine-rich RLK (RECEPTOR-like protein kinase) 10"/>
    <property type="match status" value="1"/>
</dbReference>
<comment type="caution">
    <text evidence="5">The sequence shown here is derived from an EMBL/GenBank/DDBJ whole genome shotgun (WGS) entry which is preliminary data.</text>
</comment>
<dbReference type="InterPro" id="IPR038408">
    <property type="entry name" value="GNK2_sf"/>
</dbReference>
<protein>
    <recommendedName>
        <fullName evidence="4">Gnk2-homologous domain-containing protein</fullName>
    </recommendedName>
</protein>
<dbReference type="Proteomes" id="UP001188597">
    <property type="component" value="Unassembled WGS sequence"/>
</dbReference>
<evidence type="ECO:0000256" key="3">
    <source>
        <dbReference type="SAM" id="SignalP"/>
    </source>
</evidence>
<evidence type="ECO:0000313" key="5">
    <source>
        <dbReference type="EMBL" id="KAK3024973.1"/>
    </source>
</evidence>
<reference evidence="5" key="1">
    <citation type="submission" date="2022-12" db="EMBL/GenBank/DDBJ databases">
        <title>Draft genome assemblies for two species of Escallonia (Escalloniales).</title>
        <authorList>
            <person name="Chanderbali A."/>
            <person name="Dervinis C."/>
            <person name="Anghel I."/>
            <person name="Soltis D."/>
            <person name="Soltis P."/>
            <person name="Zapata F."/>
        </authorList>
    </citation>
    <scope>NUCLEOTIDE SEQUENCE</scope>
    <source>
        <strain evidence="5">UCBG64.0493</strain>
        <tissue evidence="5">Leaf</tissue>
    </source>
</reference>
<dbReference type="PANTHER" id="PTHR32099:SF51">
    <property type="entry name" value="CYSTEINE-RICH RECEPTOR-LIKE PROTEIN KINASE 25 ISOFORM X1"/>
    <property type="match status" value="1"/>
</dbReference>
<evidence type="ECO:0000313" key="6">
    <source>
        <dbReference type="Proteomes" id="UP001188597"/>
    </source>
</evidence>
<dbReference type="Gene3D" id="3.30.430.20">
    <property type="entry name" value="Gnk2 domain, C-X8-C-X2-C motif"/>
    <property type="match status" value="2"/>
</dbReference>
<proteinExistence type="predicted"/>
<dbReference type="EMBL" id="JAVXUP010000573">
    <property type="protein sequence ID" value="KAK3024973.1"/>
    <property type="molecule type" value="Genomic_DNA"/>
</dbReference>
<dbReference type="InterPro" id="IPR002902">
    <property type="entry name" value="GNK2"/>
</dbReference>
<keyword evidence="2" id="KW-0677">Repeat</keyword>
<feature type="domain" description="Gnk2-homologous" evidence="4">
    <location>
        <begin position="26"/>
        <end position="130"/>
    </location>
</feature>
<gene>
    <name evidence="5" type="ORF">RJ639_042780</name>
</gene>
<dbReference type="AlphaFoldDB" id="A0AA89B418"/>
<keyword evidence="1 3" id="KW-0732">Signal</keyword>
<dbReference type="Pfam" id="PF01657">
    <property type="entry name" value="Stress-antifung"/>
    <property type="match status" value="2"/>
</dbReference>
<feature type="domain" description="Gnk2-homologous" evidence="4">
    <location>
        <begin position="134"/>
        <end position="240"/>
    </location>
</feature>
<dbReference type="CDD" id="cd23509">
    <property type="entry name" value="Gnk2-like"/>
    <property type="match status" value="2"/>
</dbReference>
<evidence type="ECO:0000256" key="1">
    <source>
        <dbReference type="ARBA" id="ARBA00022729"/>
    </source>
</evidence>
<accession>A0AA89B418</accession>
<name>A0AA89B418_9ASTE</name>
<dbReference type="PROSITE" id="PS51473">
    <property type="entry name" value="GNK2"/>
    <property type="match status" value="2"/>
</dbReference>
<sequence>MDNPRLSFWFLFILNFLVSLTTPQPAPRYNFCSTSGNYTTESTYSRNLNDLLSSIPTSADLDSDGFFNASIGQNPDQVYAIGLCRGDLTVASCLSCLNNSVQAITQACPNQKEAGLWYDACMLRFSNRSILSSMDDGFLYVAWNVYNQTTPYDNVLEDLLPDLRDQAAAGGVRKYAPGEIEYMGHWTIHALEQCTPDISGLDCKKCLDSAIKDVFTYCTGRYGCFSIKPSCVLRFESYEFLQTAADAPSPTPIVAPPPPPLVAPPPPILLQSPPPVPTNTPGVLAPADFWYEVRAFYNGTLVDVPPLAAPPALHPGMSRSVPFILHYAGIGGKDIG</sequence>
<keyword evidence="6" id="KW-1185">Reference proteome</keyword>